<evidence type="ECO:0000313" key="2">
    <source>
        <dbReference type="EMBL" id="MBR7619108.1"/>
    </source>
</evidence>
<dbReference type="RefSeq" id="WP_215339250.1">
    <property type="nucleotide sequence ID" value="NZ_JAGSGD010000001.1"/>
</dbReference>
<feature type="chain" id="PRO_5036889108" description="Lipoprotein" evidence="1">
    <location>
        <begin position="21"/>
        <end position="125"/>
    </location>
</feature>
<dbReference type="AlphaFoldDB" id="A0A941D1F8"/>
<evidence type="ECO:0000256" key="1">
    <source>
        <dbReference type="SAM" id="SignalP"/>
    </source>
</evidence>
<proteinExistence type="predicted"/>
<keyword evidence="3" id="KW-1185">Reference proteome</keyword>
<dbReference type="EMBL" id="JAGSGD010000001">
    <property type="protein sequence ID" value="MBR7619108.1"/>
    <property type="molecule type" value="Genomic_DNA"/>
</dbReference>
<protein>
    <recommendedName>
        <fullName evidence="4">Lipoprotein</fullName>
    </recommendedName>
</protein>
<dbReference type="Proteomes" id="UP000622580">
    <property type="component" value="Unassembled WGS sequence"/>
</dbReference>
<keyword evidence="1" id="KW-0732">Signal</keyword>
<evidence type="ECO:0008006" key="4">
    <source>
        <dbReference type="Google" id="ProtNLM"/>
    </source>
</evidence>
<name>A0A941D1F8_9CAUL</name>
<reference evidence="2" key="1">
    <citation type="submission" date="2021-04" db="EMBL/GenBank/DDBJ databases">
        <title>Draft genome assembly of strain Phenylobacterium sp. 20VBR1 using MiniION and Illumina platforms.</title>
        <authorList>
            <person name="Thomas F.A."/>
            <person name="Krishnan K.P."/>
            <person name="Sinha R.K."/>
        </authorList>
    </citation>
    <scope>NUCLEOTIDE SEQUENCE</scope>
    <source>
        <strain evidence="2">20VBR1</strain>
    </source>
</reference>
<gene>
    <name evidence="2" type="ORF">JKL49_06865</name>
</gene>
<organism evidence="2 3">
    <name type="scientific">Phenylobacterium glaciei</name>
    <dbReference type="NCBI Taxonomy" id="2803784"/>
    <lineage>
        <taxon>Bacteria</taxon>
        <taxon>Pseudomonadati</taxon>
        <taxon>Pseudomonadota</taxon>
        <taxon>Alphaproteobacteria</taxon>
        <taxon>Caulobacterales</taxon>
        <taxon>Caulobacteraceae</taxon>
        <taxon>Phenylobacterium</taxon>
    </lineage>
</organism>
<sequence>MHRRLLLIGALSLLAGCATAAPPIVAPAGSSLGELEPLYSANAGREALTIRVASNGCTKKEDFAFFVEKKGDAVTLAFGRKRLDPCRSFAMGHTDLTFTYAELGVAGRTPLFLLNPFYPWTGPGS</sequence>
<comment type="caution">
    <text evidence="2">The sequence shown here is derived from an EMBL/GenBank/DDBJ whole genome shotgun (WGS) entry which is preliminary data.</text>
</comment>
<feature type="signal peptide" evidence="1">
    <location>
        <begin position="1"/>
        <end position="20"/>
    </location>
</feature>
<accession>A0A941D1F8</accession>
<evidence type="ECO:0000313" key="3">
    <source>
        <dbReference type="Proteomes" id="UP000622580"/>
    </source>
</evidence>
<dbReference type="PROSITE" id="PS51257">
    <property type="entry name" value="PROKAR_LIPOPROTEIN"/>
    <property type="match status" value="1"/>
</dbReference>